<dbReference type="EMBL" id="UGKT01000001">
    <property type="protein sequence ID" value="STT06176.1"/>
    <property type="molecule type" value="Genomic_DNA"/>
</dbReference>
<evidence type="ECO:0000313" key="50">
    <source>
        <dbReference type="Proteomes" id="UP000257587"/>
    </source>
</evidence>
<dbReference type="Proteomes" id="UP000595568">
    <property type="component" value="Chromosome"/>
</dbReference>
<sequence length="116" mass="12979">MESSVVAPAIVIAVTDECSEQWRDVLLGIEEEGIPFVLQPQTGGDLIHHAWQAAQRSPLQVGIACDRERLIVHYKNLPASTPLFSLMYHQNRLARRNTGNNAARLVKGIPFRDRHA</sequence>
<reference evidence="12 59" key="8">
    <citation type="submission" date="2018-10" db="EMBL/GenBank/DDBJ databases">
        <authorList>
            <person name="Vanduin D."/>
            <person name="Fouts D."/>
            <person name="Wright M."/>
            <person name="Sutton G."/>
            <person name="Nguyen K."/>
            <person name="Kreiswirth B."/>
            <person name="Chen L."/>
            <person name="Rojas L."/>
            <person name="Hujer A."/>
            <person name="Hujer K."/>
            <person name="Bonomo R."/>
            <person name="Adams M."/>
        </authorList>
    </citation>
    <scope>NUCLEOTIDE SEQUENCE [LARGE SCALE GENOMIC DNA]</scope>
    <source>
        <strain evidence="12 59">CRK0165</strain>
    </source>
</reference>
<dbReference type="EMBL" id="UFEU01000002">
    <property type="protein sequence ID" value="SSK22712.1"/>
    <property type="molecule type" value="Genomic_DNA"/>
</dbReference>
<dbReference type="Proteomes" id="UP000251123">
    <property type="component" value="Unassembled WGS sequence"/>
</dbReference>
<dbReference type="EMBL" id="UASN01000017">
    <property type="protein sequence ID" value="SPX54910.1"/>
    <property type="molecule type" value="Genomic_DNA"/>
</dbReference>
<evidence type="ECO:0000313" key="67">
    <source>
        <dbReference type="Proteomes" id="UP000485085"/>
    </source>
</evidence>
<dbReference type="PIRSF" id="PIRSF011503">
    <property type="entry name" value="DdrB_PduH"/>
    <property type="match status" value="1"/>
</dbReference>
<dbReference type="Proteomes" id="UP000259975">
    <property type="component" value="Unassembled WGS sequence"/>
</dbReference>
<reference evidence="7 63" key="16">
    <citation type="journal article" date="2020" name="Antibiotics">
        <title>Molecular Typing, Characterization of Antimicrobial Resistance, Virulence Profiling and Analysis of Whole-Genome Sequence of Clinical Klebsiella pneumoniae Isolates.</title>
        <authorList>
            <person name="Shelenkov A."/>
            <person name="Mikhaylova Y."/>
            <person name="Yanushevich Y."/>
            <person name="Samoilov A."/>
            <person name="Petrova L."/>
            <person name="Fomina V."/>
            <person name="Gusarov V."/>
            <person name="Zamyatin M."/>
            <person name="Shagin D."/>
            <person name="Akimkin V."/>
        </authorList>
    </citation>
    <scope>NUCLEOTIDE SEQUENCE [LARGE SCALE GENOMIC DNA]</scope>
    <source>
        <strain evidence="7 63">CriePir120</strain>
    </source>
</reference>
<evidence type="ECO:0000313" key="39">
    <source>
        <dbReference type="Proteomes" id="UP000250675"/>
    </source>
</evidence>
<dbReference type="Proteomes" id="UP000253559">
    <property type="component" value="Unassembled WGS sequence"/>
</dbReference>
<reference evidence="2" key="14">
    <citation type="submission" date="2019-10" db="EMBL/GenBank/DDBJ databases">
        <title>Molecular typing, antibiotic resistance determination and virulence profiling for 36 multidrug-resistant clinical Klebsiella pneumoniae isolates using second- and third-generation sequencing.</title>
        <authorList>
            <person name="Shelenkov A."/>
            <person name="Mikhaylova Y."/>
            <person name="Yanushevich Y."/>
            <person name="Samoilov A."/>
            <person name="Petrova L."/>
            <person name="Fomina V."/>
            <person name="Gusarov V."/>
            <person name="Zamyatin M."/>
            <person name="Shagin D."/>
        </authorList>
    </citation>
    <scope>NUCLEOTIDE SEQUENCE [LARGE SCALE GENOMIC DNA]</scope>
    <source>
        <strain evidence="2">CriePir115</strain>
        <strain evidence="1 64">CriePir226</strain>
    </source>
</reference>
<dbReference type="EMBL" id="UKAW01000002">
    <property type="protein sequence ID" value="SXG11648.1"/>
    <property type="molecule type" value="Genomic_DNA"/>
</dbReference>
<dbReference type="EMBL" id="UGLJ01000002">
    <property type="protein sequence ID" value="STT95784.1"/>
    <property type="molecule type" value="Genomic_DNA"/>
</dbReference>
<dbReference type="EMBL" id="UGKQ01000007">
    <property type="protein sequence ID" value="STS84875.1"/>
    <property type="molecule type" value="Genomic_DNA"/>
</dbReference>
<evidence type="ECO:0000313" key="20">
    <source>
        <dbReference type="EMBL" id="STT06176.1"/>
    </source>
</evidence>
<dbReference type="Proteomes" id="UP000258253">
    <property type="component" value="Unassembled WGS sequence"/>
</dbReference>
<evidence type="ECO:0000313" key="29">
    <source>
        <dbReference type="EMBL" id="SXG11648.1"/>
    </source>
</evidence>
<evidence type="ECO:0000313" key="24">
    <source>
        <dbReference type="EMBL" id="STV03500.1"/>
    </source>
</evidence>
<evidence type="ECO:0000313" key="36">
    <source>
        <dbReference type="EMBL" id="VGK96703.1"/>
    </source>
</evidence>
<evidence type="ECO:0000313" key="16">
    <source>
        <dbReference type="EMBL" id="SQC45504.1"/>
    </source>
</evidence>
<dbReference type="InterPro" id="IPR010254">
    <property type="entry name" value="B12-dep_deHydtase_bsu"/>
</dbReference>
<dbReference type="EMBL" id="UGLB01000003">
    <property type="protein sequence ID" value="STT46723.1"/>
    <property type="molecule type" value="Genomic_DNA"/>
</dbReference>
<evidence type="ECO:0000313" key="46">
    <source>
        <dbReference type="Proteomes" id="UP000254938"/>
    </source>
</evidence>
<evidence type="ECO:0000313" key="58">
    <source>
        <dbReference type="Proteomes" id="UP000275975"/>
    </source>
</evidence>
<dbReference type="Proteomes" id="UP000255099">
    <property type="component" value="Unassembled WGS sequence"/>
</dbReference>
<dbReference type="Proteomes" id="UP000294951">
    <property type="component" value="Unassembled WGS sequence"/>
</dbReference>
<dbReference type="Proteomes" id="UP000468995">
    <property type="component" value="Unassembled WGS sequence"/>
</dbReference>
<evidence type="ECO:0000313" key="61">
    <source>
        <dbReference type="Proteomes" id="UP000322977"/>
    </source>
</evidence>
<dbReference type="Proteomes" id="UP000258673">
    <property type="component" value="Unassembled WGS sequence"/>
</dbReference>
<dbReference type="Proteomes" id="UP000258905">
    <property type="component" value="Unassembled WGS sequence"/>
</dbReference>
<evidence type="ECO:0000313" key="11">
    <source>
        <dbReference type="EMBL" id="RDT97343.1"/>
    </source>
</evidence>
<reference evidence="9 69" key="19">
    <citation type="submission" date="2021-01" db="EMBL/GenBank/DDBJ databases">
        <title>Genome sequencing of apramycin resistant K. pneumoniae.</title>
        <authorList>
            <person name="Chen L."/>
            <person name="Kreiswirth B."/>
        </authorList>
    </citation>
    <scope>NUCLEOTIDE SEQUENCE [LARGE SCALE GENOMIC DNA]</scope>
    <source>
        <strain evidence="9 69">59493</strain>
    </source>
</reference>
<evidence type="ECO:0000313" key="7">
    <source>
        <dbReference type="EMBL" id="QOU52778.1"/>
    </source>
</evidence>
<evidence type="ECO:0000313" key="68">
    <source>
        <dbReference type="Proteomes" id="UP000532829"/>
    </source>
</evidence>
<dbReference type="SUPFAM" id="SSF52968">
    <property type="entry name" value="B12-dependent dehydatase associated subunit"/>
    <property type="match status" value="1"/>
</dbReference>
<evidence type="ECO:0000313" key="15">
    <source>
        <dbReference type="EMBL" id="SPX54910.1"/>
    </source>
</evidence>
<dbReference type="Proteomes" id="UP000234439">
    <property type="component" value="Unassembled WGS sequence"/>
</dbReference>
<evidence type="ECO:0000313" key="8">
    <source>
        <dbReference type="EMBL" id="QQL32905.1"/>
    </source>
</evidence>
<evidence type="ECO:0000313" key="1">
    <source>
        <dbReference type="EMBL" id="MRJ95218.1"/>
    </source>
</evidence>
<dbReference type="EMBL" id="UGMD01000002">
    <property type="protein sequence ID" value="STV03500.1"/>
    <property type="molecule type" value="Genomic_DNA"/>
</dbReference>
<evidence type="ECO:0000313" key="32">
    <source>
        <dbReference type="EMBL" id="SYR35758.1"/>
    </source>
</evidence>
<evidence type="ECO:0000313" key="35">
    <source>
        <dbReference type="EMBL" id="VCV76863.1"/>
    </source>
</evidence>
<evidence type="ECO:0000313" key="30">
    <source>
        <dbReference type="EMBL" id="SXN30765.1"/>
    </source>
</evidence>
<dbReference type="Proteomes" id="UP000254387">
    <property type="component" value="Unassembled WGS sequence"/>
</dbReference>
<evidence type="ECO:0000313" key="22">
    <source>
        <dbReference type="EMBL" id="STT95784.1"/>
    </source>
</evidence>
<dbReference type="Proteomes" id="UP000254938">
    <property type="component" value="Unassembled WGS sequence"/>
</dbReference>
<evidence type="ECO:0000313" key="57">
    <source>
        <dbReference type="Proteomes" id="UP000269921"/>
    </source>
</evidence>
<evidence type="ECO:0000313" key="9">
    <source>
        <dbReference type="EMBL" id="QQZ72544.1"/>
    </source>
</evidence>
<evidence type="ECO:0000313" key="33">
    <source>
        <dbReference type="EMBL" id="TDK04102.1"/>
    </source>
</evidence>
<evidence type="ECO:0000313" key="18">
    <source>
        <dbReference type="EMBL" id="SSK22712.1"/>
    </source>
</evidence>
<dbReference type="EMBL" id="SMTN01000005">
    <property type="protein sequence ID" value="TDK04102.1"/>
    <property type="molecule type" value="Genomic_DNA"/>
</dbReference>
<evidence type="ECO:0000313" key="13">
    <source>
        <dbReference type="EMBL" id="RRF06265.1"/>
    </source>
</evidence>
<evidence type="ECO:0000313" key="59">
    <source>
        <dbReference type="Proteomes" id="UP000283322"/>
    </source>
</evidence>
<evidence type="ECO:0000313" key="34">
    <source>
        <dbReference type="EMBL" id="TYL81476.1"/>
    </source>
</evidence>
<dbReference type="Proteomes" id="UP000257587">
    <property type="component" value="Unassembled WGS sequence"/>
</dbReference>
<gene>
    <name evidence="6" type="ORF">B6I68_09725</name>
    <name evidence="35" type="ORF">BANRA_02718</name>
    <name evidence="12" type="ORF">BL124_00031545</name>
    <name evidence="10" type="ORF">DM078_02955</name>
    <name evidence="11" type="ORF">DW286_01060</name>
    <name evidence="33" type="ORF">E1814_07210</name>
    <name evidence="13" type="ORF">EAO17_08655</name>
    <name evidence="3" type="ORF">FME62_15770</name>
    <name evidence="34" type="ORF">FXN67_04895</name>
    <name evidence="5" type="ORF">G4V31_11710</name>
    <name evidence="1" type="ORF">GJJ01_04475</name>
    <name evidence="7" type="ORF">GJJ08_004985</name>
    <name evidence="2" type="ORF">GJJ18_17830</name>
    <name evidence="4" type="ORF">GNF00_09185</name>
    <name evidence="8" type="ORF">H3G96_022705</name>
    <name evidence="9" type="ORF">JMZ77_04890</name>
    <name evidence="20" type="ORF">NCTC13443_06126</name>
    <name evidence="16" type="ORF">NCTC13465_04058</name>
    <name evidence="24" type="ORF">NCTC204_03304</name>
    <name evidence="23" type="ORF">NCTC5051_04314</name>
    <name evidence="22" type="ORF">NCTC5052_04296</name>
    <name evidence="25" type="ORF">NCTC5053_05408</name>
    <name evidence="19" type="ORF">NCTC9140_06694</name>
    <name evidence="15" type="ORF">NCTC9601_02073</name>
    <name evidence="21" type="ORF">NCTC9637_01604</name>
    <name evidence="17" type="ORF">NCTC9645_05253</name>
    <name evidence="14" type="ORF">SAMEA2273558_02354</name>
    <name evidence="29" type="ORF">SAMEA3499874_00985</name>
    <name evidence="30" type="ORF">SAMEA3499901_01773</name>
    <name evidence="31" type="ORF">SAMEA3515122_02282</name>
    <name evidence="32" type="ORF">SAMEA3538828_01748</name>
    <name evidence="26" type="ORF">SAMEA3649591_00404</name>
    <name evidence="27" type="ORF">SAMEA3720909_00535</name>
    <name evidence="28" type="ORF">SAMEA3729652_01648</name>
    <name evidence="18" type="ORF">SAMEA4364603_01030</name>
    <name evidence="36" type="ORF">SAMEA4873632_03191</name>
</gene>
<evidence type="ECO:0000313" key="23">
    <source>
        <dbReference type="EMBL" id="STU53251.1"/>
    </source>
</evidence>
<dbReference type="EMBL" id="FLDK01000005">
    <property type="protein sequence ID" value="SBH15055.1"/>
    <property type="molecule type" value="Genomic_DNA"/>
</dbReference>
<dbReference type="Proteomes" id="UP000077826">
    <property type="component" value="Unassembled WGS sequence"/>
</dbReference>
<dbReference type="EMBL" id="UKUT01000004">
    <property type="protein sequence ID" value="SYH31387.1"/>
    <property type="molecule type" value="Genomic_DNA"/>
</dbReference>
<dbReference type="Proteomes" id="UP000251721">
    <property type="component" value="Unassembled WGS sequence"/>
</dbReference>
<dbReference type="OMA" id="FSAHRFC"/>
<evidence type="ECO:0000313" key="62">
    <source>
        <dbReference type="Proteomes" id="UP000376235"/>
    </source>
</evidence>
<protein>
    <submittedName>
        <fullName evidence="7">Glycerol dehydratase reactivase beta/small subunit family protein</fullName>
    </submittedName>
    <submittedName>
        <fullName evidence="14 34">Propanediol dehydratase</fullName>
    </submittedName>
</protein>
<dbReference type="AlphaFoldDB" id="A0A0C4MCG8"/>
<dbReference type="Proteomes" id="UP000269921">
    <property type="component" value="Unassembled WGS sequence"/>
</dbReference>
<reference evidence="39 40" key="2">
    <citation type="submission" date="2018-06" db="EMBL/GenBank/DDBJ databases">
        <authorList>
            <consortium name="Pathogen Informatics"/>
            <person name="Doyle S."/>
        </authorList>
    </citation>
    <scope>NUCLEOTIDE SEQUENCE [LARGE SCALE GENOMIC DNA]</scope>
    <source>
        <strain evidence="20 49">NCTC13443</strain>
        <strain evidence="16 41">NCTC13465</strain>
        <strain evidence="24 48">NCTC204</strain>
        <strain evidence="23 44">NCTC5051</strain>
        <strain evidence="22 43">NCTC5052</strain>
        <strain evidence="25 45">NCTC5053</strain>
        <strain evidence="19 46">NCTC9140</strain>
        <strain evidence="15 40">NCTC9601</strain>
        <strain evidence="21 47">NCTC9637</strain>
        <strain evidence="17 39">NCTC9645</strain>
    </source>
</reference>
<dbReference type="KEGG" id="kpx:PMK1_00690"/>
<dbReference type="Proteomes" id="UP000322977">
    <property type="component" value="Unassembled WGS sequence"/>
</dbReference>
<reference evidence="5 66" key="17">
    <citation type="submission" date="2020-02" db="EMBL/GenBank/DDBJ databases">
        <title>Klebsiella pneumoniae genome sequencing and assembly.</title>
        <authorList>
            <person name="Starkova P.S."/>
            <person name="Sulyan O.S."/>
            <person name="Likholetova D.V."/>
            <person name="Ageevets V.A."/>
            <person name="Lazareva I.V."/>
            <person name="Sopova J.V."/>
            <person name="Sidorenko S.V."/>
        </authorList>
    </citation>
    <scope>NUCLEOTIDE SEQUENCE [LARGE SCALE GENOMIC DNA]</scope>
    <source>
        <strain evidence="5 66">2429</strain>
    </source>
</reference>
<dbReference type="Pfam" id="PF02288">
    <property type="entry name" value="Dehydratase_MU"/>
    <property type="match status" value="1"/>
</dbReference>
<reference evidence="50 51" key="6">
    <citation type="submission" date="2018-08" db="EMBL/GenBank/DDBJ databases">
        <authorList>
            <consortium name="Pathogen Informatics"/>
        </authorList>
    </citation>
    <scope>NUCLEOTIDE SEQUENCE [LARGE SCALE GENOMIC DNA]</scope>
    <source>
        <strain evidence="18 42">4300STDY6470422</strain>
        <strain evidence="36 62">5012STDY7626430</strain>
        <strain evidence="29 50">EuSCAPE_AT002</strain>
        <strain evidence="30 56">EuSCAPE_AT029</strain>
        <strain evidence="26 54">EuSCAPE_GR003</strain>
        <strain evidence="32 51">EuSCAPE_HU047</strain>
        <strain evidence="31 52">EuSCAPE_IT093</strain>
        <strain evidence="28 53">EuSCAPE_TR125</strain>
        <strain evidence="27 55">EuSCAPE_UK014</strain>
        <strain evidence="37">k480</strain>
        <strain evidence="14">K480</strain>
    </source>
</reference>
<dbReference type="Proteomes" id="UP000252603">
    <property type="component" value="Unassembled WGS sequence"/>
</dbReference>
<evidence type="ECO:0000313" key="40">
    <source>
        <dbReference type="Proteomes" id="UP000251123"/>
    </source>
</evidence>
<reference evidence="8 68" key="18">
    <citation type="submission" date="2020-12" db="EMBL/GenBank/DDBJ databases">
        <title>The complete genome of Klebsiella pneumoniae strain 090374.</title>
        <authorList>
            <person name="Wei L."/>
            <person name="Wen H."/>
            <person name="Liu L."/>
            <person name="Feng Y."/>
            <person name="Zong Z."/>
        </authorList>
    </citation>
    <scope>NUCLEOTIDE SEQUENCE [LARGE SCALE GENOMIC DNA]</scope>
    <source>
        <strain evidence="8 68">WCHKP090374</strain>
    </source>
</reference>
<dbReference type="Proteomes" id="UP000254103">
    <property type="component" value="Unassembled WGS sequence"/>
</dbReference>
<dbReference type="Proteomes" id="UP000255192">
    <property type="component" value="Unassembled WGS sequence"/>
</dbReference>
<dbReference type="RefSeq" id="WP_002915803.1">
    <property type="nucleotide sequence ID" value="NZ_ABLUVU020000005.1"/>
</dbReference>
<evidence type="ECO:0000313" key="52">
    <source>
        <dbReference type="Proteomes" id="UP000258673"/>
    </source>
</evidence>
<evidence type="ECO:0000313" key="64">
    <source>
        <dbReference type="Proteomes" id="UP000441029"/>
    </source>
</evidence>
<evidence type="ECO:0000313" key="56">
    <source>
        <dbReference type="Proteomes" id="UP000259975"/>
    </source>
</evidence>
<reference evidence="13" key="9">
    <citation type="submission" date="2018-10" db="EMBL/GenBank/DDBJ databases">
        <authorList>
            <person name="Fan Y."/>
            <person name="Timp W."/>
            <person name="Bergman Y."/>
            <person name="Tamma P."/>
            <person name="Simner P."/>
        </authorList>
    </citation>
    <scope>NUCLEOTIDE SEQUENCE</scope>
    <source>
        <strain evidence="13">KLPN_104</strain>
    </source>
</reference>
<dbReference type="EMBL" id="CP066534">
    <property type="protein sequence ID" value="QQL32905.1"/>
    <property type="molecule type" value="Genomic_DNA"/>
</dbReference>
<dbReference type="EMBL" id="WNPO01000012">
    <property type="protein sequence ID" value="MUA40021.1"/>
    <property type="molecule type" value="Genomic_DNA"/>
</dbReference>
<evidence type="ECO:0000313" key="3">
    <source>
        <dbReference type="EMBL" id="MSS32223.1"/>
    </source>
</evidence>
<dbReference type="Proteomes" id="UP000254657">
    <property type="component" value="Unassembled WGS sequence"/>
</dbReference>
<evidence type="ECO:0000313" key="60">
    <source>
        <dbReference type="Proteomes" id="UP000294951"/>
    </source>
</evidence>
<evidence type="ECO:0000313" key="44">
    <source>
        <dbReference type="Proteomes" id="UP000254141"/>
    </source>
</evidence>
<accession>A0A0C4MCG8</accession>
<dbReference type="Proteomes" id="UP000258798">
    <property type="component" value="Unassembled WGS sequence"/>
</dbReference>
<dbReference type="EMBL" id="UGLU01000001">
    <property type="protein sequence ID" value="STU53251.1"/>
    <property type="molecule type" value="Genomic_DNA"/>
</dbReference>
<reference evidence="35 57" key="7">
    <citation type="submission" date="2018-10" db="EMBL/GenBank/DDBJ databases">
        <authorList>
            <person name="Noll B N."/>
        </authorList>
    </citation>
    <scope>NUCLEOTIDE SEQUENCE [LARGE SCALE GENOMIC DNA]</scope>
    <source>
        <strain evidence="35">Kpneu006</strain>
    </source>
</reference>
<evidence type="ECO:0000313" key="12">
    <source>
        <dbReference type="EMBL" id="ROG85391.1"/>
    </source>
</evidence>
<dbReference type="EMBL" id="UIUC01000001">
    <property type="protein sequence ID" value="SVN62335.1"/>
    <property type="molecule type" value="Genomic_DNA"/>
</dbReference>
<evidence type="ECO:0000313" key="38">
    <source>
        <dbReference type="Proteomes" id="UP000234439"/>
    </source>
</evidence>
<evidence type="ECO:0000313" key="26">
    <source>
        <dbReference type="EMBL" id="SVN62335.1"/>
    </source>
</evidence>
<evidence type="ECO:0000313" key="45">
    <source>
        <dbReference type="Proteomes" id="UP000254387"/>
    </source>
</evidence>
<evidence type="ECO:0000313" key="21">
    <source>
        <dbReference type="EMBL" id="STT46723.1"/>
    </source>
</evidence>
<dbReference type="EMBL" id="CP063008">
    <property type="protein sequence ID" value="QOU52778.1"/>
    <property type="molecule type" value="Genomic_DNA"/>
</dbReference>
<reference evidence="10" key="5">
    <citation type="submission" date="2018-08" db="EMBL/GenBank/DDBJ databases">
        <title>Klebsiella pneumoniae genome sequencing and assembly.</title>
        <authorList>
            <person name="Martins R.C.R."/>
            <person name="Perdigao-Neto L.V."/>
            <person name="Costa S.F."/>
            <person name="Levin A.S.S."/>
        </authorList>
    </citation>
    <scope>NUCLEOTIDE SEQUENCE</scope>
    <source>
        <strain evidence="10">BC_5001</strain>
    </source>
</reference>
<evidence type="ECO:0000313" key="27">
    <source>
        <dbReference type="EMBL" id="SWF66024.1"/>
    </source>
</evidence>
<reference evidence="3 65" key="12">
    <citation type="submission" date="2019-07" db="EMBL/GenBank/DDBJ databases">
        <title>Genome sequence of OXA-232-producing Klebsiella pneumoniae ST23 from septicemic neonate.</title>
        <authorList>
            <person name="Mukherjee S."/>
            <person name="Naha S."/>
            <person name="Bhadury P."/>
            <person name="Basu S."/>
        </authorList>
    </citation>
    <scope>NUCLEOTIDE SEQUENCE [LARGE SCALE GENOMIC DNA]</scope>
    <source>
        <strain evidence="3 65">EN5275</strain>
    </source>
</reference>
<evidence type="ECO:0000313" key="28">
    <source>
        <dbReference type="EMBL" id="SWT10819.1"/>
    </source>
</evidence>
<dbReference type="Proteomes" id="UP000255518">
    <property type="component" value="Unassembled WGS sequence"/>
</dbReference>
<dbReference type="EMBL" id="QRCF01000001">
    <property type="protein sequence ID" value="RDT97343.1"/>
    <property type="molecule type" value="Genomic_DNA"/>
</dbReference>
<evidence type="ECO:0000313" key="69">
    <source>
        <dbReference type="Proteomes" id="UP000595568"/>
    </source>
</evidence>
<evidence type="ECO:0000313" key="66">
    <source>
        <dbReference type="Proteomes" id="UP000479475"/>
    </source>
</evidence>
<dbReference type="EMBL" id="JAAKYD010000009">
    <property type="protein sequence ID" value="NGN72799.1"/>
    <property type="molecule type" value="Genomic_DNA"/>
</dbReference>
<evidence type="ECO:0000313" key="55">
    <source>
        <dbReference type="Proteomes" id="UP000259364"/>
    </source>
</evidence>
<dbReference type="EMBL" id="CAAHCC010000005">
    <property type="protein sequence ID" value="VGK96703.1"/>
    <property type="molecule type" value="Genomic_DNA"/>
</dbReference>
<reference evidence="34 61" key="13">
    <citation type="submission" date="2019-08" db="EMBL/GenBank/DDBJ databases">
        <title>Phenotypic and genetic characterization of extended-spectrum b-lactamase-producing hypermucoviscous Klebsiella pneumoniae from Chile.</title>
        <authorList>
            <person name="Morales-Leon F."/>
            <person name="Caro C."/>
            <person name="Opazo-Capurro A."/>
            <person name="Lincopan N."/>
            <person name="Dominguez-Yevenes M."/>
            <person name="Lima C."/>
            <person name="Bello-Toledo H."/>
            <person name="Gonzalez-Rocha G."/>
        </authorList>
    </citation>
    <scope>NUCLEOTIDE SEQUENCE [LARGE SCALE GENOMIC DNA]</scope>
    <source>
        <strain evidence="34 61">UCO-494</strain>
    </source>
</reference>
<dbReference type="EMBL" id="MPYG04000243">
    <property type="protein sequence ID" value="ROG85391.1"/>
    <property type="molecule type" value="Genomic_DNA"/>
</dbReference>
<dbReference type="KEGG" id="kpnu:LI86_05090"/>
<evidence type="ECO:0000313" key="4">
    <source>
        <dbReference type="EMBL" id="MUA40021.1"/>
    </source>
</evidence>
<reference evidence="10" key="4">
    <citation type="submission" date="2018-07" db="EMBL/GenBank/DDBJ databases">
        <authorList>
            <person name="Martins R.C."/>
            <person name="Perdigao-Neto L.V."/>
            <person name="Costa S.F."/>
            <person name="Levin A.S.S."/>
        </authorList>
    </citation>
    <scope>NUCLEOTIDE SEQUENCE</scope>
    <source>
        <strain evidence="10">BC_5001</strain>
    </source>
</reference>
<evidence type="ECO:0000313" key="31">
    <source>
        <dbReference type="EMBL" id="SYH31387.1"/>
    </source>
</evidence>
<reference evidence="33 60" key="11">
    <citation type="submission" date="2019-03" db="EMBL/GenBank/DDBJ databases">
        <title>Multidrug-Resistant Klebsiella pneumoniae Clinical Bloodstream Isolates in Shanghai, China.</title>
        <authorList>
            <person name="Wang S."/>
        </authorList>
    </citation>
    <scope>NUCLEOTIDE SEQUENCE [LARGE SCALE GENOMIC DNA]</scope>
    <source>
        <strain evidence="33 60">RJ1071</strain>
    </source>
</reference>
<dbReference type="EMBL" id="RDAM01000001">
    <property type="protein sequence ID" value="RRF06265.1"/>
    <property type="molecule type" value="Genomic_DNA"/>
</dbReference>
<dbReference type="Proteomes" id="UP000283322">
    <property type="component" value="Unassembled WGS sequence"/>
</dbReference>
<dbReference type="Proteomes" id="UP000275975">
    <property type="component" value="Unassembled WGS sequence"/>
</dbReference>
<dbReference type="Proteomes" id="UP000441029">
    <property type="component" value="Unassembled WGS sequence"/>
</dbReference>
<organism evidence="34 61">
    <name type="scientific">Klebsiella pneumoniae</name>
    <dbReference type="NCBI Taxonomy" id="573"/>
    <lineage>
        <taxon>Bacteria</taxon>
        <taxon>Pseudomonadati</taxon>
        <taxon>Pseudomonadota</taxon>
        <taxon>Gammaproteobacteria</taxon>
        <taxon>Enterobacterales</taxon>
        <taxon>Enterobacteriaceae</taxon>
        <taxon>Klebsiella/Raoultella group</taxon>
        <taxon>Klebsiella</taxon>
        <taxon>Klebsiella pneumoniae complex</taxon>
    </lineage>
</organism>
<dbReference type="EMBL" id="VSSY01000003">
    <property type="protein sequence ID" value="TYL81476.1"/>
    <property type="molecule type" value="Genomic_DNA"/>
</dbReference>
<reference evidence="11" key="3">
    <citation type="submission" date="2018-07" db="EMBL/GenBank/DDBJ databases">
        <title>Draft genome sequence of Klebsiella pneumoniae K293.</title>
        <authorList>
            <person name="He F."/>
        </authorList>
    </citation>
    <scope>NUCLEOTIDE SEQUENCE</scope>
    <source>
        <strain evidence="11">K293</strain>
    </source>
</reference>
<dbReference type="EMBL" id="ULCI01000006">
    <property type="protein sequence ID" value="SYR35758.1"/>
    <property type="molecule type" value="Genomic_DNA"/>
</dbReference>
<dbReference type="KEGG" id="kpb:FH42_12005"/>
<dbReference type="EMBL" id="QOHW01000001">
    <property type="protein sequence ID" value="RBZ26365.1"/>
    <property type="molecule type" value="Genomic_DNA"/>
</dbReference>
<dbReference type="EMBL" id="UJRG01000003">
    <property type="protein sequence ID" value="SWT10819.1"/>
    <property type="molecule type" value="Genomic_DNA"/>
</dbReference>
<dbReference type="EMBL" id="WJVL01000003">
    <property type="protein sequence ID" value="MRJ95218.1"/>
    <property type="molecule type" value="Genomic_DNA"/>
</dbReference>
<dbReference type="KEGG" id="kpne:KU54_005080"/>
<dbReference type="EMBL" id="UJHH01000002">
    <property type="protein sequence ID" value="SWF66024.1"/>
    <property type="molecule type" value="Genomic_DNA"/>
</dbReference>
<evidence type="ECO:0000313" key="19">
    <source>
        <dbReference type="EMBL" id="STS84875.1"/>
    </source>
</evidence>
<name>A0A0C4MCG8_KLEPN</name>
<dbReference type="Proteomes" id="UP000254141">
    <property type="component" value="Unassembled WGS sequence"/>
</dbReference>
<dbReference type="EMBL" id="CP068602">
    <property type="protein sequence ID" value="QQZ72544.1"/>
    <property type="molecule type" value="Genomic_DNA"/>
</dbReference>
<evidence type="ECO:0000313" key="41">
    <source>
        <dbReference type="Proteomes" id="UP000251721"/>
    </source>
</evidence>
<evidence type="ECO:0000313" key="6">
    <source>
        <dbReference type="EMBL" id="PLE27966.1"/>
    </source>
</evidence>
<evidence type="ECO:0000313" key="42">
    <source>
        <dbReference type="Proteomes" id="UP000252603"/>
    </source>
</evidence>
<proteinExistence type="predicted"/>
<evidence type="ECO:0000313" key="43">
    <source>
        <dbReference type="Proteomes" id="UP000254103"/>
    </source>
</evidence>
<reference evidence="4 67" key="15">
    <citation type="submission" date="2019-11" db="EMBL/GenBank/DDBJ databases">
        <title>Emergence of a novel subclone of carbapenem-resistant Klebsiella pneumoniae ST11 with enhanced virulence and transmissibility: a molecular epidemiological, clinical, genomic study.</title>
        <authorList>
            <person name="Zhou K."/>
        </authorList>
    </citation>
    <scope>NUCLEOTIDE SEQUENCE [LARGE SCALE GENOMIC DNA]</scope>
    <source>
        <strain evidence="4 67">KP_38044</strain>
    </source>
</reference>
<dbReference type="Proteomes" id="UP000259364">
    <property type="component" value="Unassembled WGS sequence"/>
</dbReference>
<evidence type="ECO:0000313" key="49">
    <source>
        <dbReference type="Proteomes" id="UP000255518"/>
    </source>
</evidence>
<evidence type="ECO:0000313" key="25">
    <source>
        <dbReference type="EMBL" id="STV52256.1"/>
    </source>
</evidence>
<evidence type="ECO:0000313" key="63">
    <source>
        <dbReference type="Proteomes" id="UP000439817"/>
    </source>
</evidence>
<dbReference type="Proteomes" id="UP000532829">
    <property type="component" value="Chromosome"/>
</dbReference>
<dbReference type="Proteomes" id="UP000439817">
    <property type="component" value="Chromosome"/>
</dbReference>
<dbReference type="InterPro" id="IPR003208">
    <property type="entry name" value="Dehydtase/Dehydtase_re"/>
</dbReference>
<evidence type="ECO:0000313" key="5">
    <source>
        <dbReference type="EMBL" id="NGN72799.1"/>
    </source>
</evidence>
<dbReference type="Gene3D" id="3.40.50.10150">
    <property type="entry name" value="B12-dependent dehydatase associated subunit"/>
    <property type="match status" value="1"/>
</dbReference>
<dbReference type="EMBL" id="WJWF01000017">
    <property type="protein sequence ID" value="MRL37296.1"/>
    <property type="molecule type" value="Genomic_DNA"/>
</dbReference>
<reference evidence="6 38" key="1">
    <citation type="journal article" date="2017" name="J. Infect. Dis.">
        <title>An Analysis of the Epidemic of Klebsiella pneumoniae Carbapenemase-Producing K. pneumoniae: Convergence of Two Evolutionary Mechanisms Creates the Perfect Storm.</title>
        <authorList>
            <person name="Rojas L.J."/>
            <person name="Weinstock G.M."/>
            <person name="De La Cadena E."/>
            <person name="Diaz L."/>
            <person name="Rios R."/>
            <person name="Hanson B.M."/>
            <person name="Brown J.S."/>
            <person name="Vats P."/>
            <person name="Phillips D.S."/>
            <person name="Nguyen H."/>
            <person name="Hujer K.M."/>
            <person name="Correa A."/>
            <person name="Adams M.D."/>
            <person name="Perez F."/>
            <person name="Sodergren E."/>
            <person name="Narechania A."/>
            <person name="Planet P.J."/>
            <person name="Villegas M.V."/>
            <person name="Bonomo R.A."/>
            <person name="Arias C.A."/>
        </authorList>
    </citation>
    <scope>NUCLEOTIDE SEQUENCE [LARGE SCALE GENOMIC DNA]</scope>
    <source>
        <strain evidence="6 38">COL-Kpn30</strain>
    </source>
</reference>
<dbReference type="Proteomes" id="UP000479475">
    <property type="component" value="Unassembled WGS sequence"/>
</dbReference>
<dbReference type="InterPro" id="IPR009192">
    <property type="entry name" value="Diol/glycerol_deHydtase_re_ssu"/>
</dbReference>
<dbReference type="Proteomes" id="UP000485085">
    <property type="component" value="Unassembled WGS sequence"/>
</dbReference>
<dbReference type="EMBL" id="UKGE01000006">
    <property type="protein sequence ID" value="SXN30765.1"/>
    <property type="molecule type" value="Genomic_DNA"/>
</dbReference>
<evidence type="ECO:0000313" key="48">
    <source>
        <dbReference type="Proteomes" id="UP000255192"/>
    </source>
</evidence>
<evidence type="ECO:0000313" key="54">
    <source>
        <dbReference type="Proteomes" id="UP000258905"/>
    </source>
</evidence>
<evidence type="ECO:0000313" key="10">
    <source>
        <dbReference type="EMBL" id="RBZ26365.1"/>
    </source>
</evidence>
<evidence type="ECO:0000313" key="47">
    <source>
        <dbReference type="Proteomes" id="UP000255099"/>
    </source>
</evidence>
<evidence type="ECO:0000313" key="14">
    <source>
        <dbReference type="EMBL" id="SBH15055.1"/>
    </source>
</evidence>
<dbReference type="EMBL" id="NCMJ01000050">
    <property type="protein sequence ID" value="PLE27966.1"/>
    <property type="molecule type" value="Genomic_DNA"/>
</dbReference>
<evidence type="ECO:0000313" key="51">
    <source>
        <dbReference type="Proteomes" id="UP000258253"/>
    </source>
</evidence>
<dbReference type="EMBL" id="UWVH01000001">
    <property type="protein sequence ID" value="VCV76863.1"/>
    <property type="molecule type" value="Genomic_DNA"/>
</dbReference>
<dbReference type="EMBL" id="UGMN01000004">
    <property type="protein sequence ID" value="STV52256.1"/>
    <property type="molecule type" value="Genomic_DNA"/>
</dbReference>
<evidence type="ECO:0000313" key="53">
    <source>
        <dbReference type="Proteomes" id="UP000258798"/>
    </source>
</evidence>
<reference evidence="13 58" key="10">
    <citation type="journal article" date="2019" name="Antimicrob. Agents Chemother.">
        <title>Applying Rapid Whole Genome Sequencing to Predict Phenotypic Antimicrobial Susceptibility Testing Results Among Carbapenem-Resistant Klebsiella pneumoniae Clinical Isolates.</title>
        <authorList>
            <person name="Tamma P.D."/>
            <person name="Fan Y."/>
            <person name="Bergman Y."/>
            <person name="Pertea G."/>
            <person name="Kazmi A."/>
            <person name="Lewis S."/>
            <person name="Carroll K.C."/>
            <person name="Schatz M.C."/>
            <person name="Timp W."/>
            <person name="Simner P.J."/>
        </authorList>
    </citation>
    <scope>NUCLEOTIDE SEQUENCE [LARGE SCALE GENOMIC DNA]</scope>
    <source>
        <strain evidence="13 58">KLPN_104</strain>
    </source>
</reference>
<evidence type="ECO:0000313" key="2">
    <source>
        <dbReference type="EMBL" id="MRL37296.1"/>
    </source>
</evidence>
<evidence type="ECO:0000313" key="37">
    <source>
        <dbReference type="Proteomes" id="UP000077826"/>
    </source>
</evidence>
<dbReference type="EMBL" id="VINI01000012">
    <property type="protein sequence ID" value="MSS32223.1"/>
    <property type="molecule type" value="Genomic_DNA"/>
</dbReference>
<dbReference type="Proteomes" id="UP000250675">
    <property type="component" value="Unassembled WGS sequence"/>
</dbReference>
<accession>A0A0J2FNZ8</accession>
<evidence type="ECO:0000313" key="17">
    <source>
        <dbReference type="EMBL" id="SQC87141.1"/>
    </source>
</evidence>
<dbReference type="EMBL" id="UASO01000009">
    <property type="protein sequence ID" value="SQC87141.1"/>
    <property type="molecule type" value="Genomic_DNA"/>
</dbReference>
<evidence type="ECO:0000313" key="65">
    <source>
        <dbReference type="Proteomes" id="UP000468995"/>
    </source>
</evidence>
<dbReference type="Proteomes" id="UP000376235">
    <property type="component" value="Unassembled WGS sequence"/>
</dbReference>
<dbReference type="EMBL" id="UAWQ01000018">
    <property type="protein sequence ID" value="SQC45504.1"/>
    <property type="molecule type" value="Genomic_DNA"/>
</dbReference>